<dbReference type="SUPFAM" id="SSF56112">
    <property type="entry name" value="Protein kinase-like (PK-like)"/>
    <property type="match status" value="1"/>
</dbReference>
<keyword evidence="14" id="KW-1185">Reference proteome</keyword>
<keyword evidence="6 8" id="KW-0067">ATP-binding</keyword>
<evidence type="ECO:0000256" key="5">
    <source>
        <dbReference type="ARBA" id="ARBA00022777"/>
    </source>
</evidence>
<dbReference type="GO" id="GO:0005524">
    <property type="term" value="F:ATP binding"/>
    <property type="evidence" value="ECO:0007669"/>
    <property type="project" value="UniProtKB-UniRule"/>
</dbReference>
<dbReference type="PROSITE" id="PS00108">
    <property type="entry name" value="PROTEIN_KINASE_ST"/>
    <property type="match status" value="1"/>
</dbReference>
<dbReference type="Gene3D" id="3.30.200.20">
    <property type="entry name" value="Phosphorylase Kinase, domain 1"/>
    <property type="match status" value="1"/>
</dbReference>
<dbReference type="InterPro" id="IPR011990">
    <property type="entry name" value="TPR-like_helical_dom_sf"/>
</dbReference>
<keyword evidence="7" id="KW-0802">TPR repeat</keyword>
<dbReference type="KEGG" id="tsph:KIH39_01580"/>
<protein>
    <recommendedName>
        <fullName evidence="1">non-specific serine/threonine protein kinase</fullName>
        <ecNumber evidence="1">2.7.11.1</ecNumber>
    </recommendedName>
</protein>
<keyword evidence="11" id="KW-0472">Membrane</keyword>
<dbReference type="PANTHER" id="PTHR43289:SF6">
    <property type="entry name" value="SERINE_THREONINE-PROTEIN KINASE NEKL-3"/>
    <property type="match status" value="1"/>
</dbReference>
<keyword evidence="9" id="KW-0175">Coiled coil</keyword>
<dbReference type="Proteomes" id="UP000676194">
    <property type="component" value="Chromosome"/>
</dbReference>
<organism evidence="13 14">
    <name type="scientific">Telmatocola sphagniphila</name>
    <dbReference type="NCBI Taxonomy" id="1123043"/>
    <lineage>
        <taxon>Bacteria</taxon>
        <taxon>Pseudomonadati</taxon>
        <taxon>Planctomycetota</taxon>
        <taxon>Planctomycetia</taxon>
        <taxon>Gemmatales</taxon>
        <taxon>Gemmataceae</taxon>
    </lineage>
</organism>
<feature type="transmembrane region" description="Helical" evidence="11">
    <location>
        <begin position="333"/>
        <end position="353"/>
    </location>
</feature>
<dbReference type="PROSITE" id="PS50011">
    <property type="entry name" value="PROTEIN_KINASE_DOM"/>
    <property type="match status" value="1"/>
</dbReference>
<evidence type="ECO:0000256" key="8">
    <source>
        <dbReference type="PROSITE-ProRule" id="PRU10141"/>
    </source>
</evidence>
<evidence type="ECO:0000256" key="1">
    <source>
        <dbReference type="ARBA" id="ARBA00012513"/>
    </source>
</evidence>
<dbReference type="PROSITE" id="PS00107">
    <property type="entry name" value="PROTEIN_KINASE_ATP"/>
    <property type="match status" value="1"/>
</dbReference>
<dbReference type="EMBL" id="CP074694">
    <property type="protein sequence ID" value="QVL32635.1"/>
    <property type="molecule type" value="Genomic_DNA"/>
</dbReference>
<feature type="region of interest" description="Disordered" evidence="10">
    <location>
        <begin position="1"/>
        <end position="40"/>
    </location>
</feature>
<name>A0A8E6EVE9_9BACT</name>
<dbReference type="CDD" id="cd14014">
    <property type="entry name" value="STKc_PknB_like"/>
    <property type="match status" value="1"/>
</dbReference>
<dbReference type="Pfam" id="PF00069">
    <property type="entry name" value="Pkinase"/>
    <property type="match status" value="1"/>
</dbReference>
<keyword evidence="4 8" id="KW-0547">Nucleotide-binding</keyword>
<evidence type="ECO:0000313" key="13">
    <source>
        <dbReference type="EMBL" id="QVL32635.1"/>
    </source>
</evidence>
<feature type="compositionally biased region" description="Polar residues" evidence="10">
    <location>
        <begin position="23"/>
        <end position="40"/>
    </location>
</feature>
<keyword evidence="5 13" id="KW-0418">Kinase</keyword>
<evidence type="ECO:0000256" key="6">
    <source>
        <dbReference type="ARBA" id="ARBA00022840"/>
    </source>
</evidence>
<evidence type="ECO:0000256" key="9">
    <source>
        <dbReference type="SAM" id="Coils"/>
    </source>
</evidence>
<evidence type="ECO:0000256" key="7">
    <source>
        <dbReference type="PROSITE-ProRule" id="PRU00339"/>
    </source>
</evidence>
<keyword evidence="11" id="KW-0812">Transmembrane</keyword>
<dbReference type="Gene3D" id="1.10.510.10">
    <property type="entry name" value="Transferase(Phosphotransferase) domain 1"/>
    <property type="match status" value="1"/>
</dbReference>
<feature type="repeat" description="TPR" evidence="7">
    <location>
        <begin position="442"/>
        <end position="475"/>
    </location>
</feature>
<evidence type="ECO:0000256" key="2">
    <source>
        <dbReference type="ARBA" id="ARBA00022527"/>
    </source>
</evidence>
<dbReference type="PROSITE" id="PS50005">
    <property type="entry name" value="TPR"/>
    <property type="match status" value="1"/>
</dbReference>
<keyword evidence="2" id="KW-0723">Serine/threonine-protein kinase</keyword>
<keyword evidence="11" id="KW-1133">Transmembrane helix</keyword>
<feature type="domain" description="Protein kinase" evidence="12">
    <location>
        <begin position="46"/>
        <end position="308"/>
    </location>
</feature>
<dbReference type="FunFam" id="1.10.510.10:FF:000021">
    <property type="entry name" value="Serine/threonine protein kinase"/>
    <property type="match status" value="1"/>
</dbReference>
<accession>A0A8E6EVE9</accession>
<dbReference type="AlphaFoldDB" id="A0A8E6EVE9"/>
<dbReference type="InterPro" id="IPR000719">
    <property type="entry name" value="Prot_kinase_dom"/>
</dbReference>
<evidence type="ECO:0000256" key="3">
    <source>
        <dbReference type="ARBA" id="ARBA00022679"/>
    </source>
</evidence>
<evidence type="ECO:0000259" key="12">
    <source>
        <dbReference type="PROSITE" id="PS50011"/>
    </source>
</evidence>
<dbReference type="InterPro" id="IPR008271">
    <property type="entry name" value="Ser/Thr_kinase_AS"/>
</dbReference>
<keyword evidence="3" id="KW-0808">Transferase</keyword>
<dbReference type="GO" id="GO:0004674">
    <property type="term" value="F:protein serine/threonine kinase activity"/>
    <property type="evidence" value="ECO:0007669"/>
    <property type="project" value="UniProtKB-KW"/>
</dbReference>
<evidence type="ECO:0000313" key="14">
    <source>
        <dbReference type="Proteomes" id="UP000676194"/>
    </source>
</evidence>
<dbReference type="InterPro" id="IPR019734">
    <property type="entry name" value="TPR_rpt"/>
</dbReference>
<evidence type="ECO:0000256" key="11">
    <source>
        <dbReference type="SAM" id="Phobius"/>
    </source>
</evidence>
<dbReference type="Gene3D" id="1.25.40.10">
    <property type="entry name" value="Tetratricopeptide repeat domain"/>
    <property type="match status" value="1"/>
</dbReference>
<proteinExistence type="predicted"/>
<dbReference type="InterPro" id="IPR017441">
    <property type="entry name" value="Protein_kinase_ATP_BS"/>
</dbReference>
<feature type="binding site" evidence="8">
    <location>
        <position position="75"/>
    </location>
    <ligand>
        <name>ATP</name>
        <dbReference type="ChEBI" id="CHEBI:30616"/>
    </ligand>
</feature>
<dbReference type="SMART" id="SM00220">
    <property type="entry name" value="S_TKc"/>
    <property type="match status" value="1"/>
</dbReference>
<dbReference type="RefSeq" id="WP_213497527.1">
    <property type="nucleotide sequence ID" value="NZ_CP074694.1"/>
</dbReference>
<dbReference type="InterPro" id="IPR011009">
    <property type="entry name" value="Kinase-like_dom_sf"/>
</dbReference>
<dbReference type="SUPFAM" id="SSF48452">
    <property type="entry name" value="TPR-like"/>
    <property type="match status" value="1"/>
</dbReference>
<dbReference type="PANTHER" id="PTHR43289">
    <property type="entry name" value="MITOGEN-ACTIVATED PROTEIN KINASE KINASE KINASE 20-RELATED"/>
    <property type="match status" value="1"/>
</dbReference>
<sequence length="845" mass="95487">MQPIFRPTDQTIDYRPEGGDKTVVNQADTDTNSSLGNVSVSSPPGYEIRKELGRGGMGIVYLARQKALARDVALKMILSGDYSSDTDRQRFLSEAEAVASVSHPNIVQIYDLGTYKELPFFALEYCPGGSLAQRLNGIPLPATEAAELIEKLARAMISAHSKGIIHRDLKPANILLGADLSPKITDFGLARRTESAAGLTQSGAILGTPSYMAPEQAGSDLNAIGPVTDVYSLGSILYECLTGRPPFRAATTLETVRQVLQNEPVPPSRLVPGLPRDLETICLKALQKLPGNRYPDCTQLAEDLRRFRNGESILARPASSREKTIKFARRHPTFTALMFASLFGLGIIIGIVSNANLRLQKERDAVNQQKEVAQKERDKAERRLQLAIDAVERMMTRMANEKWARNPELKEERKQVLQEAIDVYKQFLNEDSLDLRLRRTSANANFKIGSTYLSMGEVDKAKEYLEEARKMTSKLVDEFPQSAENRRDLAMETGFLGHCLMLDAQFEEGMKNYQKMVEISEKILADYPDDEPSREVLIEALNYLAISRSGNQNESLRAFGRVLTEVQKLMERPSPSYNARLNYILARMNIAMVQLRAKLPGQANTIRKLIEQIDELAKEPAPSAYVAQIFETLQVQRYSVEAILDEKEGKVSDALQKLDKVQDLMKGMLRREPRNFPIRTQYLTLLQLRLGIISRANMFDREKSTLAELNREADAMLQIYPRMYWIPQQILNFRSTLLIEKVKSGHFENFESDLTSLEQDISDGQPAELQDALRYNLACIFSQHYGAITTENRALSLDRAMDYLKSCRARGYFKSEQNLKLLDEDSDIDPIRKEKKYLEFRDSLR</sequence>
<dbReference type="EC" id="2.7.11.1" evidence="1"/>
<feature type="coiled-coil region" evidence="9">
    <location>
        <begin position="356"/>
        <end position="397"/>
    </location>
</feature>
<evidence type="ECO:0000256" key="10">
    <source>
        <dbReference type="SAM" id="MobiDB-lite"/>
    </source>
</evidence>
<reference evidence="13" key="1">
    <citation type="submission" date="2021-05" db="EMBL/GenBank/DDBJ databases">
        <title>Complete genome sequence of the cellulolytic planctomycete Telmatocola sphagniphila SP2T and characterization of the first cellulase from planctomycetes.</title>
        <authorList>
            <person name="Rakitin A.L."/>
            <person name="Beletsky A.V."/>
            <person name="Naumoff D.G."/>
            <person name="Kulichevskaya I.S."/>
            <person name="Mardanov A.V."/>
            <person name="Ravin N.V."/>
            <person name="Dedysh S.N."/>
        </authorList>
    </citation>
    <scope>NUCLEOTIDE SEQUENCE</scope>
    <source>
        <strain evidence="13">SP2T</strain>
    </source>
</reference>
<dbReference type="Pfam" id="PF13181">
    <property type="entry name" value="TPR_8"/>
    <property type="match status" value="1"/>
</dbReference>
<evidence type="ECO:0000256" key="4">
    <source>
        <dbReference type="ARBA" id="ARBA00022741"/>
    </source>
</evidence>
<gene>
    <name evidence="13" type="ORF">KIH39_01580</name>
</gene>